<dbReference type="Proteomes" id="UP000654075">
    <property type="component" value="Unassembled WGS sequence"/>
</dbReference>
<feature type="compositionally biased region" description="Low complexity" evidence="1">
    <location>
        <begin position="128"/>
        <end position="152"/>
    </location>
</feature>
<protein>
    <submittedName>
        <fullName evidence="2">Uncharacterized protein</fullName>
    </submittedName>
</protein>
<dbReference type="EMBL" id="CAJNNV010018445">
    <property type="protein sequence ID" value="CAE8605858.1"/>
    <property type="molecule type" value="Genomic_DNA"/>
</dbReference>
<proteinExistence type="predicted"/>
<accession>A0A813EZQ4</accession>
<sequence length="309" mass="32520">MEPGPAGVPLVALPGIVPQALMAAGIPGPAGAVAGGLQPAGAAAPQPAAAVAGGQGGAAGLGFPGINEENQAGPLGMAEMAKAIEDVRAEIKDQLRKKKGDKKKKKKDKKEKSKKKKKDRRRRKKSSDSSSSSSGNDKSSSRSRSSSSNSSDNEFVQWKDKGSSKSVKAESVRRLEGIKFKARGELLTFAARHPGALSGYFLAMIHQKLSAGRVTRGKQLREVSVSQWAAQYSGLTETRDLREVATLGAVMDCINMRDLSTAMDTLSQRIVAIQRAKTAGCDWKKAEALELVVGNGPLAAASGMLRLTQ</sequence>
<evidence type="ECO:0000256" key="1">
    <source>
        <dbReference type="SAM" id="MobiDB-lite"/>
    </source>
</evidence>
<dbReference type="OrthoDB" id="433922at2759"/>
<gene>
    <name evidence="2" type="ORF">PGLA1383_LOCUS23951</name>
</gene>
<feature type="compositionally biased region" description="Basic and acidic residues" evidence="1">
    <location>
        <begin position="157"/>
        <end position="170"/>
    </location>
</feature>
<dbReference type="AlphaFoldDB" id="A0A813EZQ4"/>
<comment type="caution">
    <text evidence="2">The sequence shown here is derived from an EMBL/GenBank/DDBJ whole genome shotgun (WGS) entry which is preliminary data.</text>
</comment>
<reference evidence="2" key="1">
    <citation type="submission" date="2021-02" db="EMBL/GenBank/DDBJ databases">
        <authorList>
            <person name="Dougan E. K."/>
            <person name="Rhodes N."/>
            <person name="Thang M."/>
            <person name="Chan C."/>
        </authorList>
    </citation>
    <scope>NUCLEOTIDE SEQUENCE</scope>
</reference>
<feature type="region of interest" description="Disordered" evidence="1">
    <location>
        <begin position="93"/>
        <end position="170"/>
    </location>
</feature>
<evidence type="ECO:0000313" key="2">
    <source>
        <dbReference type="EMBL" id="CAE8605858.1"/>
    </source>
</evidence>
<organism evidence="2 3">
    <name type="scientific">Polarella glacialis</name>
    <name type="common">Dinoflagellate</name>
    <dbReference type="NCBI Taxonomy" id="89957"/>
    <lineage>
        <taxon>Eukaryota</taxon>
        <taxon>Sar</taxon>
        <taxon>Alveolata</taxon>
        <taxon>Dinophyceae</taxon>
        <taxon>Suessiales</taxon>
        <taxon>Suessiaceae</taxon>
        <taxon>Polarella</taxon>
    </lineage>
</organism>
<evidence type="ECO:0000313" key="3">
    <source>
        <dbReference type="Proteomes" id="UP000654075"/>
    </source>
</evidence>
<feature type="compositionally biased region" description="Basic residues" evidence="1">
    <location>
        <begin position="95"/>
        <end position="125"/>
    </location>
</feature>
<keyword evidence="3" id="KW-1185">Reference proteome</keyword>
<name>A0A813EZQ4_POLGL</name>